<protein>
    <recommendedName>
        <fullName evidence="2">Autotransporter domain-containing protein</fullName>
    </recommendedName>
</protein>
<dbReference type="Proteomes" id="UP000296284">
    <property type="component" value="Chromosome"/>
</dbReference>
<evidence type="ECO:0000256" key="1">
    <source>
        <dbReference type="ARBA" id="ARBA00022729"/>
    </source>
</evidence>
<dbReference type="InterPro" id="IPR011050">
    <property type="entry name" value="Pectin_lyase_fold/virulence"/>
</dbReference>
<dbReference type="InterPro" id="IPR012332">
    <property type="entry name" value="Autotransporter_pectin_lyase_C"/>
</dbReference>
<reference evidence="3 4" key="1">
    <citation type="submission" date="2019-03" db="EMBL/GenBank/DDBJ databases">
        <title>Complete genome sequence of Citrobacter sp. SNU WT2 isolated from diseased rainbow trout.</title>
        <authorList>
            <person name="Oh W.T."/>
            <person name="Park S.C."/>
        </authorList>
    </citation>
    <scope>NUCLEOTIDE SEQUENCE [LARGE SCALE GENOMIC DNA]</scope>
    <source>
        <strain evidence="3 4">SNU WT2</strain>
    </source>
</reference>
<dbReference type="NCBIfam" id="TIGR02601">
    <property type="entry name" value="autotrns_rpt"/>
    <property type="match status" value="34"/>
</dbReference>
<dbReference type="InterPro" id="IPR024973">
    <property type="entry name" value="ESPR"/>
</dbReference>
<dbReference type="EMBL" id="CP038469">
    <property type="protein sequence ID" value="QBX79617.1"/>
    <property type="molecule type" value="Genomic_DNA"/>
</dbReference>
<evidence type="ECO:0000313" key="3">
    <source>
        <dbReference type="EMBL" id="QBX79617.1"/>
    </source>
</evidence>
<evidence type="ECO:0000313" key="4">
    <source>
        <dbReference type="Proteomes" id="UP000296284"/>
    </source>
</evidence>
<dbReference type="CDD" id="cd01344">
    <property type="entry name" value="PL2_Passenger_AT"/>
    <property type="match status" value="1"/>
</dbReference>
<dbReference type="InterPro" id="IPR043990">
    <property type="entry name" value="AC_1"/>
</dbReference>
<dbReference type="InterPro" id="IPR036709">
    <property type="entry name" value="Autotransporte_beta_dom_sf"/>
</dbReference>
<dbReference type="PANTHER" id="PTHR35037">
    <property type="entry name" value="C-TERMINAL REGION OF AIDA-LIKE PROTEIN"/>
    <property type="match status" value="1"/>
</dbReference>
<proteinExistence type="predicted"/>
<dbReference type="Pfam" id="PF12951">
    <property type="entry name" value="PATR"/>
    <property type="match status" value="44"/>
</dbReference>
<evidence type="ECO:0000259" key="2">
    <source>
        <dbReference type="PROSITE" id="PS51208"/>
    </source>
</evidence>
<dbReference type="SMART" id="SM00869">
    <property type="entry name" value="Autotransporter"/>
    <property type="match status" value="1"/>
</dbReference>
<organism evidence="3 4">
    <name type="scientific">Citrobacter tructae</name>
    <dbReference type="NCBI Taxonomy" id="2562449"/>
    <lineage>
        <taxon>Bacteria</taxon>
        <taxon>Pseudomonadati</taxon>
        <taxon>Pseudomonadota</taxon>
        <taxon>Gammaproteobacteria</taxon>
        <taxon>Enterobacterales</taxon>
        <taxon>Enterobacteriaceae</taxon>
        <taxon>Citrobacter</taxon>
    </lineage>
</organism>
<dbReference type="PANTHER" id="PTHR35037:SF3">
    <property type="entry name" value="C-TERMINAL REGION OF AIDA-LIKE PROTEIN"/>
    <property type="match status" value="1"/>
</dbReference>
<dbReference type="Gene3D" id="2.160.20.20">
    <property type="match status" value="13"/>
</dbReference>
<dbReference type="Pfam" id="PF13018">
    <property type="entry name" value="ESPR"/>
    <property type="match status" value="1"/>
</dbReference>
<feature type="domain" description="Autotransporter" evidence="2">
    <location>
        <begin position="5991"/>
        <end position="6279"/>
    </location>
</feature>
<dbReference type="PROSITE" id="PS51208">
    <property type="entry name" value="AUTOTRANSPORTER"/>
    <property type="match status" value="1"/>
</dbReference>
<dbReference type="InterPro" id="IPR013425">
    <property type="entry name" value="Autotrns_rpt"/>
</dbReference>
<dbReference type="SUPFAM" id="SSF103515">
    <property type="entry name" value="Autotransporter"/>
    <property type="match status" value="1"/>
</dbReference>
<dbReference type="InterPro" id="IPR051551">
    <property type="entry name" value="Autotransporter_adhesion"/>
</dbReference>
<sequence length="6279" mass="615441">MMNKVFKIVWNAGLQCWVVVSEIAKSHGKTKSERRLAKRAGKAAMGVLGGMALLSAANASTLIWSPTGQSSGGSGTWDTSSSAWYNGTITMPWNNAAGDSAWFGAPGGTVTLAGLIRVQDLSFTTDGYILTGGTLDTFSSQSLVNVSSGATATIDSLISGSGMLALTGGGKLTLTGANTYAGGTSVSGGSVLEVSSDNNLGAAAGVLTLGNPSTMGTLNITGAFNGTRNVTLNLGGGNINVSPGVTATFNGVVSGSGALNLTGTGTTVLNGANTWTGTTTIGSGGTLQVGTGGTTGTLGTGATVNNGVLAFNRSNAYTYGGAISGTGSLQNIGSGTTTLSGANTFTGGVLVSAGKLVLTNANNSVSGSTIASGATLELNGGASSISGNIANNGALIFSRGAAYTFAGIISGTGTVNQNAGNWITLTGANTYSGGTFIGGNGGIIVNNDNNLGAASGSITFNNGTGYFQAPSAFATSRTITVNSGATGFFSSSSGTITLASPIVGAGSFGVNGGTVILTGTNNTYSGTTNINGGTLQINDESNLSSNAAGGITYTGGGFLRVMSSGALTRNIAMNANGNFDAYNGSVITLNGTVSGGGRLYFYGGGTPGGTVLLTGNNTHTGGIGFWTGSRVVVASDSNMGAATGLLQFNGGTLATTATFASGRAVDLNGAGAIDVASATTLTMNGVVSGGGRLTKANTGTLVLSGANTWTGGTTISGGTLQIGNGGTSGSFGTGNVTNNGTLAFNRSDINSYNNVISGTGAVVQSGNGSTTLSANNTYTGATTVSAGTLYVNGNQSSATGLTTVSSGATLGGNGTIGGSVTVADGGTLTPGASADATGTLTIRGNLALSSGAVLNYNLGQAGTVGGSLNDLTVVNGNLTLAGTLNVTTSTGGTFDAGVYRIISYAGSLTNNGMVLGSLPAGANATLQTSVAGQVNLINNYAGTIFWDGATGHDNSIIDGGSGIWNTGVGANSNWTDGSGVANGAYSTNFAVFQGSPGTVTVDNSQGQVAVTGMQFMADGYRISGDSIELNETTAGSGFSTLRVGDGTAVGSGYTATIDAILGGFTGLSKTDLGTLILTGANTYTGGTNISGGTLQLGDGTTNGSVLGNIANAGTLALKPASGTSMAVSGVVSGSGSLKMIGTGTAVLTGTNTYTGGTTISSGTLQIGDGTTNGTLPGNVVNNAALVFMPKTATTLNYGGVISGTGTVTQNGPGTAVFTGANTYTGGTIISSGVLQLGDGTSNNDGSIAGSVTNNGTLAFRFNGSKTVSNVISGSGNVSQLSGTTTLSGVNTYTGGTTLNGGLLFVSNDNNLGDISGRLTFNGGILQTTGNIARDIVITANGGRVYNTNGSTLSGNISGTGALEFQSGTTYITGNNTSSGGIILSEYGTVVINSANAVGTGKITGRSQDAVYGGGGNLRTTATMTLANDVDFGFTSFYGSGSQQSVGFITDAGTTLTMTGNFNWVGGYRPANGISKSGAGTMVLANASFQDGGYPVRVYAGTLIVGDGGTRGTVGAASVQISSGAALKFNRSNTYVYSGSMSGAGSFEQIGSGTLVLTGDNTQTGGSTITSGTVQLGNGGNSGWISGNITNNGTLAFNRSDNVTWSNLISGTGSLSKLGTNTLTLTGTQAYTGGTTINAGILQLGDGTTDGSIIGNVNMAGGALAFNASNGSMTDQNALISGAGGVTKLGLGTTILKGANTYTGATTVSAGTLYIDGNQSAATGATTVANGATLGGTGTIGGNVTIANGATLMPGSENGTGGTLTINGNLALNDLSILNYQFGKVNGVAENTRTDVNGNLTLDGRLNVSTPAGGTFSAGVYRVFNYNGTLTNNGLVLGTVPAGTTLALQSTVPGQVNLINSTGQLLAFWDGMNSANYNQGSGEGGTGTWRLLGQTSWADVSGSSNSAYGNRSFAVFGGTAGTVTVDNAFGQVETSGMQFTTTGYVLNGGVIALVNSPVDGSTPELRVGDGSDASRNMTATIASVLQGATSVTKTDLGTLVLTGNNTWTGGTRVNGGVLQVSSDANLGATSGALSFDGGTLATTTSFNTARTTTLNTGGGTLDTAAGTTLTMSGIIGGTGSLTKTNSGTLLLTGTNTWTGGTAINGGIVQVSADANLGAATGPLSFDGGTLATTTSFNTGRATTLNAGGGTLDTAAGTTLTMSGVVSGSGALTKTNTGTLTLTNSNTWSGGTTISGGSLQLGNGGTGGSLTGNVTNNGTLAFNRSDTSTLAGVISGSGVVNQIGTGKTILSGINTYSGGTTISAGTLVAQNGAALGTGAVANNAALQLDFAADGTLANVLSGNGALTKTGSGIATLTATGSAQGAVTVSGGTLAFGQSGAFNAASMNVASGGAITVNPISNIVLSGAYTQSAGATFNGVADTQAKTAVTAATASLNGTLNITGFGIAAPVTASGLTGTQYTVVHTTNGITGDFSSVNLNGAASTVDYLRLAGRVSGNDYNVGYGLSWLEGQAYGTGSFTLAGASDVFNVDVALGNQAAGTYTSGWDGKTLTKAGAGSLTLSSVNTYTGDTLVNGGTLKAGIANAFAQSAKVTVASGATLDLNNFDQTARNLSGAGNMTLGSAMLTENAVSDSTFSGTLSGTGGLTKTGSGVFTLSGSNTYSGGTTISVGTLVAQNGAALGSGAVTNNAALQLDFAANGTLANVLSGSGTLTKTGSGTTTLTGAGSTQGAVTVSGGTLAFGQSGAFNAASLTTAAGAGTQVAATSNLMLGGALTQAAGSTLTVAKGTQPAVTARTANLDGTLSLSGYGTAAPASASGIAGTQYTVIHTTNGISGDFSSVNLNGAASAVDYLRLAGRVSGNDYNVGYGLSWLEGQAYGTGSFTLANASDAFNVDVALGDQAAGTYASGWDGKTLTKAGAGTLTLSSVNTYTGDTLVNGGTLKAGIANAFAQSANVAVASGATLELNNFNQTAHNLSGAGNVTLGSAMLTENAVSDTTFSGTLSGTGGLTKTGSGVFTLSGNNTYSGGTTVSAGTLVAKNGAALGTGAVANNAALQLDFAANGTLANVLSGSGSLTKTGSGTTTLTGAGSTQGAVTVSGGTLAFGQSGAFNAASLTTAAGAGTQVAATSNLMLSGALTQAAGSTLTVAKGTQPAVTAQTANLNGTLSLSGYGTAAPASASGIAGTQYTVIHTTNGISGDFSSVNLNGAASTVDYLRLAGRVSGNDYNVGYGLSWLEGQAYGTGSFTLAGASDVFNVDVALGNQAAGTYTSGWDGKTLTKAGAGSLTLSSVNTYTGDTLVNGGTLKAGIANAFAQSAKVTVASGATLDLNNFDQTARNLSGAGNMTLGSAMLTENAVSDSTFSGTLSGTGGLTKTGSGVFTLSGSNTYSGGTTISAGTLVAQNGAALGSGAVTNNAALQLDFAANGTLANVLSGSGSLTKTGSGTTTLTGAGSTQGAVTVSGGTLAFGQSGAFNAASLTTAAGAGTQVAATSNLMLGGALTQAAGSTLTVAKGTQPAVTARTANLDGTLSLSGYGTAAPASASGIAGTQYTVIHTTNGISGDFSSVNLNGAASAVDYLRLAGRVSGNDYNVGYGLSWLEGQAYGTGSFTLAGASDVFNVDVALGDQAAGTYASGWDGKTLTKAGAGTLTLSSVNTYTGDTLVNGGTLKAGIANAFAQSANVAVASGATLDLNNFNQTAHNLSGAGNVTLGSAMLTENAVSDTTFSGTLSGTGGLTKTGSGVFTLSGNNTYSGGTTVSAGTLQLGDGGTSGAITGNVTNNGTLAFNRSDATTFAGVISGSGHVTQVGTGKTIFTGTHTYSGGTTVSAGTLQLGNGGTTGSVQGGIDIASGATLAVDWGADYTVNNTLTGSGLVAIKAAGNDVNFASAATGAGFNGVVDLQNAAFSLGGVNTGALAAATLRLGSGSVTTVADGTQSIGGLAFDGGKAIFNATVPAQIDATSLVRANLLDASGAGVVQATLPVPYVLPMPVPSTELSLLEQDDVNLGTRLVAASTAVGSAGALELQDQNGNVISASQQIDVQQGGNLVALGTYDYRLTTGTLQDGLYVSYGLKQLDLQAGQTLTLAQNSGATGLSADMSAKLTGSGNLRVDAGTGVLSLSNTTNNFTGDTTVATGTLQAGARDVIATSANVTVNAGATLDTHGYHQSLTNLTGAGTVTNGTTTATTLTLKDTATSVFAGTLTGAQLVLVQASGTQILTGSNTYGGGTAINPAATLQLGNGGTSGSITGNVTNNGTLAFNRSDTATFSGVISGIGMVNQMGTGRTILTGANSYSGGTTISAGTLQLGNGGTSGSLTGNVTNNGTLAFNRSDTLTLAGVISGSGVVNQIGTGKTILNGTNTYSGGTSISAGTLVAQNGAALGTGAVANNAALQLDFAANGTLANVLSGSGSLTKTGSGTTTLTGAGSTQGAVTVSGGTLAFGQSGAFNAASLTTAAGAGTQVAATSNLMLGGALTQAAGSTLTVAKGTQPAVTARTANLDGTLSLSGYGTAAPASASGIAGTQYTVIHTTNGISGDFSSVNLNGAASAVDYLRLAGRVSGNDYNVGYGLSWLEGQAYGTGSFTLAGASDVFNVDVALGDQAAGTYASGWDGKTLTKAGAGTLTLSSVNTYTGDTLVNGGTLKAGIANAFAQSANVAVASGATLDLNNFNQTAHNLSGAGNVTLGSAMLTENAVSDTTFSGTLSGTGGLTKTGSGVFTLSGNNTYSGGTTVSAGTLQLGDGGTSGAITGNVTNNGTLAFNRSDATMFAGVIAGSGRVTQVGTGTTLFTGAHTYSGGTTVSAGTLQLGNGGTTGSVQGVIDIASGATLAVDWGADYTVNNTLTGSGLVAIKAAGNDVNFASAATGAGFNGVVDLQNATFTLGGVNTGALAAATLRLGSGSVTTVADGTQSIGSLVFNSGKAIFNATVPAQVDATSLVQANLLDTSGTGTVQVTLPTPYVLPTPAPSTDLSLLEQDDVNLGTRLVAASTAIGSAGALELQDQNGNAITAAQQINIQQGGNLVALGTYDYRLSTGANQDGLYVSYGLKQLDLQAGQTLTLAQNSGATGASADMSAKITGSGSLQVDAGTGIVSLSNTTNDFTGDTTVAIGALQAGALDVIATSANVTVNAGATLDTNGYYQSLTNLSGDGTVTNGTATDTILTLNDTATSVFAGDITGAQLALVQASGTQVLAGSNTYGGGTTINTGATLQLGNGGTRGSIAGNVTNDGTLAFNRSDTATFNGVISGTGRVDQTGTGRTILTGVNSYSGGSTISAGTLQLNDSQAAGTGAISVNTTAGDVGTGLDLAFSDASDFSNLLIGEGTTTVSGAQATITGANAGYTGNWRVTDTGTLAVATDAVSSTDNLGTGGVDIAADGIVNLLTQGEFSFNNALTGAGTLNASGHGQAFSFGSGVGSAFTGMAVLTDNTFALSGDNTTALTHGKLSVGTGNVTTVGDGNQQIGGLIINDGTVVFNATAPDEILATSLITADTLDISHTGTVYINAPASYVPHARDTDNSLNLLMQDEGNTGVQLVKSTSVTGSGGAIQLLNKDGSKITAERTIDINQNGDVVALGTYDYRLTSGANADGLYVNYGLTELDLQADKTLTLAQDTGAINASADMSAKVTGSGNLVIEAGAGVVSLSNATNDYTGETKVSTGTLRSDVDNALGKTSLLSLANTAGFDLNGKTQTVGKLNGDAGSLLNVNGGTLALSNGGVSAGSLTGAGKLSVLGGTLDVRGANTGLSVVSQISKGATASLNNVAGLGSGNIITDGTLALNGAVGTMTNNISGTGELVKQGAGEVVLTGQTGWTGNTHIDGGELVLDGSRGGAQLVSNVIAKDNTSLSLRNGASLTGWIDPTDVSIDSASRWNMTADSLVDDVKLAGTINFAAPSTQSMTAGRTLTTTNWQGQDGTVVMNTALGGDTSVTDKIVISGNTSGNTFVKVNNVGGRGAQTIEGIQVVKVGGQSDGTFTKSGRIVAGIYDYSLVKKGADWYLTSLDTSTKDKKGTSGIRPESASYTANLAAANTMFVHRLHDREGETQYTDVLTGEQKVTSMWLRQVGGHNRWSSSVGQVDTQSNRYVTQLGGEVAQWSPDGVQRLHVGVMAGYGRNSSNSRSNATGYRSDGSVNGYSTGLYATWYQNDETKQGMYVDSWAQYGWFDNTVKGEKVQSESYKSKGITASLELGYTHKLGDFTGSQGTEGEWFIQPQAQAVWMGVTADDHYESNGTRVTGEGDGNVQTRLGVRTFLKSHNKLDEGKNRNFKPYVEINWIHNTQSFGSHMGDATLSQDGARNVGEVKAGVEGQLNSRLSVWGNVGVQVGDKGYSDTSATLGVKYNF</sequence>
<dbReference type="SUPFAM" id="SSF51126">
    <property type="entry name" value="Pectin lyase-like"/>
    <property type="match status" value="20"/>
</dbReference>
<name>A0ABX5SZL5_9ENTR</name>
<keyword evidence="1" id="KW-0732">Signal</keyword>
<accession>A0ABX5SZL5</accession>
<dbReference type="InterPro" id="IPR005546">
    <property type="entry name" value="Autotransporte_beta"/>
</dbReference>
<keyword evidence="4" id="KW-1185">Reference proteome</keyword>
<gene>
    <name evidence="3" type="ORF">E4Z61_04270</name>
</gene>